<keyword evidence="3" id="KW-0540">Nuclease</keyword>
<dbReference type="STRING" id="118168.MC7420_3482"/>
<dbReference type="GO" id="GO:0046872">
    <property type="term" value="F:metal ion binding"/>
    <property type="evidence" value="ECO:0007669"/>
    <property type="project" value="UniProtKB-KW"/>
</dbReference>
<dbReference type="Pfam" id="PF01850">
    <property type="entry name" value="PIN"/>
    <property type="match status" value="1"/>
</dbReference>
<reference evidence="9 10" key="1">
    <citation type="submission" date="2008-07" db="EMBL/GenBank/DDBJ databases">
        <authorList>
            <person name="Tandeau de Marsac N."/>
            <person name="Ferriera S."/>
            <person name="Johnson J."/>
            <person name="Kravitz S."/>
            <person name="Beeson K."/>
            <person name="Sutton G."/>
            <person name="Rogers Y.-H."/>
            <person name="Friedman R."/>
            <person name="Frazier M."/>
            <person name="Venter J.C."/>
        </authorList>
    </citation>
    <scope>NUCLEOTIDE SEQUENCE [LARGE SCALE GENOMIC DNA]</scope>
    <source>
        <strain evidence="9 10">PCC 7420</strain>
    </source>
</reference>
<dbReference type="GO" id="GO:0016787">
    <property type="term" value="F:hydrolase activity"/>
    <property type="evidence" value="ECO:0007669"/>
    <property type="project" value="UniProtKB-KW"/>
</dbReference>
<keyword evidence="10" id="KW-1185">Reference proteome</keyword>
<keyword evidence="2" id="KW-1277">Toxin-antitoxin system</keyword>
<evidence type="ECO:0000256" key="2">
    <source>
        <dbReference type="ARBA" id="ARBA00022649"/>
    </source>
</evidence>
<sequence>MSGSKFLLDTNFVIGLLKGNEQVVNYLTKHSIKVSECAYNFITRIELLSYSRITEFEIAEIKNLLNAMQYLPMTPAIENTTITIRRQYTLKLPDAIIAAMALEENLELLTLDSQLANRMKELRP</sequence>
<feature type="domain" description="PIN" evidence="8">
    <location>
        <begin position="7"/>
        <end position="117"/>
    </location>
</feature>
<dbReference type="SUPFAM" id="SSF88723">
    <property type="entry name" value="PIN domain-like"/>
    <property type="match status" value="1"/>
</dbReference>
<dbReference type="GO" id="GO:0004518">
    <property type="term" value="F:nuclease activity"/>
    <property type="evidence" value="ECO:0007669"/>
    <property type="project" value="UniProtKB-KW"/>
</dbReference>
<dbReference type="RefSeq" id="WP_006104361.1">
    <property type="nucleotide sequence ID" value="NZ_DS989864.1"/>
</dbReference>
<name>B4W078_9CYAN</name>
<dbReference type="InterPro" id="IPR050556">
    <property type="entry name" value="Type_II_TA_system_RNase"/>
</dbReference>
<comment type="similarity">
    <text evidence="7">Belongs to the PINc/VapC protein family.</text>
</comment>
<keyword evidence="6" id="KW-0460">Magnesium</keyword>
<dbReference type="AlphaFoldDB" id="B4W078"/>
<organism evidence="9 10">
    <name type="scientific">Coleofasciculus chthonoplastes PCC 7420</name>
    <dbReference type="NCBI Taxonomy" id="118168"/>
    <lineage>
        <taxon>Bacteria</taxon>
        <taxon>Bacillati</taxon>
        <taxon>Cyanobacteriota</taxon>
        <taxon>Cyanophyceae</taxon>
        <taxon>Coleofasciculales</taxon>
        <taxon>Coleofasciculaceae</taxon>
        <taxon>Coleofasciculus</taxon>
    </lineage>
</organism>
<dbReference type="Gene3D" id="3.40.50.1010">
    <property type="entry name" value="5'-nuclease"/>
    <property type="match status" value="1"/>
</dbReference>
<evidence type="ECO:0000256" key="4">
    <source>
        <dbReference type="ARBA" id="ARBA00022723"/>
    </source>
</evidence>
<accession>B4W078</accession>
<dbReference type="eggNOG" id="COG1487">
    <property type="taxonomic scope" value="Bacteria"/>
</dbReference>
<keyword evidence="5" id="KW-0378">Hydrolase</keyword>
<evidence type="ECO:0000256" key="7">
    <source>
        <dbReference type="ARBA" id="ARBA00038093"/>
    </source>
</evidence>
<evidence type="ECO:0000256" key="3">
    <source>
        <dbReference type="ARBA" id="ARBA00022722"/>
    </source>
</evidence>
<dbReference type="InterPro" id="IPR029060">
    <property type="entry name" value="PIN-like_dom_sf"/>
</dbReference>
<gene>
    <name evidence="9" type="ORF">MC7420_3482</name>
</gene>
<evidence type="ECO:0000256" key="1">
    <source>
        <dbReference type="ARBA" id="ARBA00001946"/>
    </source>
</evidence>
<keyword evidence="4" id="KW-0479">Metal-binding</keyword>
<dbReference type="HOGENOM" id="CLU_118482_0_0_3"/>
<evidence type="ECO:0000313" key="10">
    <source>
        <dbReference type="Proteomes" id="UP000003835"/>
    </source>
</evidence>
<dbReference type="OrthoDB" id="9796690at2"/>
<comment type="cofactor">
    <cofactor evidence="1">
        <name>Mg(2+)</name>
        <dbReference type="ChEBI" id="CHEBI:18420"/>
    </cofactor>
</comment>
<evidence type="ECO:0000259" key="8">
    <source>
        <dbReference type="Pfam" id="PF01850"/>
    </source>
</evidence>
<proteinExistence type="inferred from homology"/>
<evidence type="ECO:0000256" key="5">
    <source>
        <dbReference type="ARBA" id="ARBA00022801"/>
    </source>
</evidence>
<dbReference type="Proteomes" id="UP000003835">
    <property type="component" value="Unassembled WGS sequence"/>
</dbReference>
<evidence type="ECO:0000256" key="6">
    <source>
        <dbReference type="ARBA" id="ARBA00022842"/>
    </source>
</evidence>
<dbReference type="InterPro" id="IPR002716">
    <property type="entry name" value="PIN_dom"/>
</dbReference>
<dbReference type="PANTHER" id="PTHR33653:SF1">
    <property type="entry name" value="RIBONUCLEASE VAPC2"/>
    <property type="match status" value="1"/>
</dbReference>
<evidence type="ECO:0000313" key="9">
    <source>
        <dbReference type="EMBL" id="EDX72410.1"/>
    </source>
</evidence>
<protein>
    <recommendedName>
        <fullName evidence="8">PIN domain-containing protein</fullName>
    </recommendedName>
</protein>
<dbReference type="EMBL" id="DS989864">
    <property type="protein sequence ID" value="EDX72410.1"/>
    <property type="molecule type" value="Genomic_DNA"/>
</dbReference>
<dbReference type="PANTHER" id="PTHR33653">
    <property type="entry name" value="RIBONUCLEASE VAPC2"/>
    <property type="match status" value="1"/>
</dbReference>